<dbReference type="SUPFAM" id="SSF56112">
    <property type="entry name" value="Protein kinase-like (PK-like)"/>
    <property type="match status" value="1"/>
</dbReference>
<evidence type="ECO:0000313" key="2">
    <source>
        <dbReference type="EMBL" id="CAD0082246.1"/>
    </source>
</evidence>
<dbReference type="PANTHER" id="PTHR37542:SF2">
    <property type="entry name" value="PROTEIN KINASE DOMAIN-CONTAINING PROTEIN"/>
    <property type="match status" value="1"/>
</dbReference>
<feature type="compositionally biased region" description="Polar residues" evidence="1">
    <location>
        <begin position="1259"/>
        <end position="1271"/>
    </location>
</feature>
<dbReference type="Proteomes" id="UP000716446">
    <property type="component" value="Unassembled WGS sequence"/>
</dbReference>
<feature type="region of interest" description="Disordered" evidence="1">
    <location>
        <begin position="605"/>
        <end position="652"/>
    </location>
</feature>
<dbReference type="AlphaFoldDB" id="A0A9N8P5F2"/>
<feature type="compositionally biased region" description="Acidic residues" evidence="1">
    <location>
        <begin position="938"/>
        <end position="958"/>
    </location>
</feature>
<evidence type="ECO:0000256" key="1">
    <source>
        <dbReference type="SAM" id="MobiDB-lite"/>
    </source>
</evidence>
<proteinExistence type="predicted"/>
<dbReference type="PANTHER" id="PTHR37542">
    <property type="entry name" value="HELO DOMAIN-CONTAINING PROTEIN-RELATED"/>
    <property type="match status" value="1"/>
</dbReference>
<evidence type="ECO:0008006" key="4">
    <source>
        <dbReference type="Google" id="ProtNLM"/>
    </source>
</evidence>
<reference evidence="2" key="1">
    <citation type="submission" date="2020-06" db="EMBL/GenBank/DDBJ databases">
        <authorList>
            <person name="Onetto C."/>
        </authorList>
    </citation>
    <scope>NUCLEOTIDE SEQUENCE</scope>
</reference>
<evidence type="ECO:0000313" key="3">
    <source>
        <dbReference type="Proteomes" id="UP000716446"/>
    </source>
</evidence>
<feature type="region of interest" description="Disordered" evidence="1">
    <location>
        <begin position="554"/>
        <end position="574"/>
    </location>
</feature>
<name>A0A9N8P5F2_9PEZI</name>
<feature type="region of interest" description="Disordered" evidence="1">
    <location>
        <begin position="877"/>
        <end position="974"/>
    </location>
</feature>
<feature type="compositionally biased region" description="Acidic residues" evidence="1">
    <location>
        <begin position="880"/>
        <end position="896"/>
    </location>
</feature>
<keyword evidence="3" id="KW-1185">Reference proteome</keyword>
<dbReference type="EMBL" id="CAIJEN010000001">
    <property type="protein sequence ID" value="CAD0082246.1"/>
    <property type="molecule type" value="Genomic_DNA"/>
</dbReference>
<feature type="region of interest" description="Disordered" evidence="1">
    <location>
        <begin position="1237"/>
        <end position="1271"/>
    </location>
</feature>
<organism evidence="2 3">
    <name type="scientific">Aureobasidium vineae</name>
    <dbReference type="NCBI Taxonomy" id="2773715"/>
    <lineage>
        <taxon>Eukaryota</taxon>
        <taxon>Fungi</taxon>
        <taxon>Dikarya</taxon>
        <taxon>Ascomycota</taxon>
        <taxon>Pezizomycotina</taxon>
        <taxon>Dothideomycetes</taxon>
        <taxon>Dothideomycetidae</taxon>
        <taxon>Dothideales</taxon>
        <taxon>Saccotheciaceae</taxon>
        <taxon>Aureobasidium</taxon>
    </lineage>
</organism>
<sequence>MASIQYNHNLTSLYNDTKRKAAINVDKQEPSPASARLQRKLHAQTDRLIAWGLEWAEETNDSIDESIERAGLTENVTNILGNIKEILEQADRLSSHNPASDKVVFNQDKYEDLLRDLTSSVDVLYDLSATRRAIARGTYPNLSDHPHDIAKHGLRMPKVSFDAASFASSEKTLVNTQFTRPTLSPYAGLPASINPQALMLPAEGPPPYEYLGVPSTARMMGRLSKSLAPESVRNVFRDVTDEYVWVMVEFENYDPLYRDTGVSPPLTRVEKLASSLNMLSNRGNLRLLGYVEDPQQPRVGLVYDYRTVQPHQSPEIRPVTLMGLILTATQAKRAVDVSNATPFLEDRFRIALRLVEKLRDLHAENYFHGNIHSESIVFLQEGQSPQPRQSELHRPVISAFDMFSRNRIEYGDSSPISNITKHPEDKGGEIDDVTAIRYDLYQIGLVLLEIGLWNPVNDYFKEKYTLKDFKLRLEKLYIPKLASKCGSLYMRAVQTCLRWADNDDVGHVGVEAVYDSILVKLQRCVLLDETEPLEITQIPAAFLQAQSSLEGLQAAKKKRRNISPGDHVTDSPDLKAAERASIASYPSAISSSVGPRSPILSMLSAKSNRSNSKSADSIKPISQSATQASTPTPAAALDRSLPTASIQPKSGADPFPFSFRDYRRKVMLIQSRWRARKAETRRNVHEEAPPQQLQTDHRPVAPIGKCRLFPLSLPQPIVDEWHSDIGFRLSCIIERALKGSTESSSIDLVSVGHDAFTAKPTIVVTCTNTARVKAALKRKFHYDRTMFDLKVRQGCVSLSRGKTRICGKGDIVKRSHARGDGNESNITAMNPFWQERPLCGASIGAYLPDHGHLEPCSLGGIIKVDEKEYGMSVHHMLEPPTDEEDSSDDSGSDMDEQANQGAHRSSARAPEPTLPRLVTNLSNDHGYMSDLSSVSSVDSDDDGYESSDFESDVSEAEDAGDRPGIAASSSKTVQVTQPAFGDAVAEDLHADDATTEELDEDHLSSYKLGKVYASSGLRRWNEGGKRYEIDWALLELDPPRLQPYNLIQGGRRHCKSPVSFVPELKNPVCRRNSLYTAEEDWYPTEIIPASNLANLEVHCLGRTSGLKTGIISAAQSFVKIKGRRNFSLSWTVIGDFGVGGDSGAWIVSNTTGQVAGHVLAERTGLTYICAMHLLFDDIRQTLRACSISLPGATVMIDGMHQLDASAEQGIVYTTLPTREKTGYAGADDTDGRRRFYESSASRARQNRVGEKTAGKMPNARTTGWWSQSVSN</sequence>
<feature type="compositionally biased region" description="Low complexity" evidence="1">
    <location>
        <begin position="605"/>
        <end position="636"/>
    </location>
</feature>
<dbReference type="InterPro" id="IPR011009">
    <property type="entry name" value="Kinase-like_dom_sf"/>
</dbReference>
<protein>
    <recommendedName>
        <fullName evidence="4">Protein kinase domain-containing protein</fullName>
    </recommendedName>
</protein>
<accession>A0A9N8P5F2</accession>
<gene>
    <name evidence="2" type="ORF">AWRI4619_LOCUS813</name>
</gene>
<comment type="caution">
    <text evidence="2">The sequence shown here is derived from an EMBL/GenBank/DDBJ whole genome shotgun (WGS) entry which is preliminary data.</text>
</comment>